<comment type="caution">
    <text evidence="1">The sequence shown here is derived from an EMBL/GenBank/DDBJ whole genome shotgun (WGS) entry which is preliminary data.</text>
</comment>
<organism evidence="1 2">
    <name type="scientific">Reticulibacter mediterranei</name>
    <dbReference type="NCBI Taxonomy" id="2778369"/>
    <lineage>
        <taxon>Bacteria</taxon>
        <taxon>Bacillati</taxon>
        <taxon>Chloroflexota</taxon>
        <taxon>Ktedonobacteria</taxon>
        <taxon>Ktedonobacterales</taxon>
        <taxon>Reticulibacteraceae</taxon>
        <taxon>Reticulibacter</taxon>
    </lineage>
</organism>
<dbReference type="GO" id="GO:0005975">
    <property type="term" value="P:carbohydrate metabolic process"/>
    <property type="evidence" value="ECO:0007669"/>
    <property type="project" value="InterPro"/>
</dbReference>
<protein>
    <submittedName>
        <fullName evidence="1">Uncharacterized protein</fullName>
    </submittedName>
</protein>
<evidence type="ECO:0000313" key="2">
    <source>
        <dbReference type="Proteomes" id="UP000597444"/>
    </source>
</evidence>
<dbReference type="AlphaFoldDB" id="A0A8J3N2P9"/>
<dbReference type="EMBL" id="BNJK01000001">
    <property type="protein sequence ID" value="GHO96022.1"/>
    <property type="molecule type" value="Genomic_DNA"/>
</dbReference>
<reference evidence="1" key="1">
    <citation type="submission" date="2020-10" db="EMBL/GenBank/DDBJ databases">
        <title>Taxonomic study of unclassified bacteria belonging to the class Ktedonobacteria.</title>
        <authorList>
            <person name="Yabe S."/>
            <person name="Wang C.M."/>
            <person name="Zheng Y."/>
            <person name="Sakai Y."/>
            <person name="Cavaletti L."/>
            <person name="Monciardini P."/>
            <person name="Donadio S."/>
        </authorList>
    </citation>
    <scope>NUCLEOTIDE SEQUENCE</scope>
    <source>
        <strain evidence="1">ID150040</strain>
    </source>
</reference>
<dbReference type="SUPFAM" id="SSF88713">
    <property type="entry name" value="Glycoside hydrolase/deacetylase"/>
    <property type="match status" value="1"/>
</dbReference>
<gene>
    <name evidence="1" type="ORF">KSF_060700</name>
</gene>
<dbReference type="InterPro" id="IPR011330">
    <property type="entry name" value="Glyco_hydro/deAcase_b/a-brl"/>
</dbReference>
<name>A0A8J3N2P9_9CHLR</name>
<sequence length="242" mass="27783">MVEFSLAGYRQLITTLQDEGYAFCEYEEVEERLTGGNPFVVLRHDIDISLRPALEIARLEHELGVKATYFVLLRSPFYNALTQANMDIMGQIHSLGHPIATHVDLTMYNNDCVAALQEVELLARCFPYINKDLVTLHSPYELHRIPIQDVPELNIVYGSAVRGDVAYISDSTGRWRYGQPLDSEAFKTRKPIQLLTHPVWWIQEGETPGQKLDRWLYADYGINREALRAFLPKLFKLDDPQS</sequence>
<dbReference type="Proteomes" id="UP000597444">
    <property type="component" value="Unassembled WGS sequence"/>
</dbReference>
<evidence type="ECO:0000313" key="1">
    <source>
        <dbReference type="EMBL" id="GHO96022.1"/>
    </source>
</evidence>
<keyword evidence="2" id="KW-1185">Reference proteome</keyword>
<proteinExistence type="predicted"/>
<accession>A0A8J3N2P9</accession>
<dbReference type="RefSeq" id="WP_220206672.1">
    <property type="nucleotide sequence ID" value="NZ_BNJK01000001.1"/>
</dbReference>